<dbReference type="InterPro" id="IPR011527">
    <property type="entry name" value="ABC1_TM_dom"/>
</dbReference>
<evidence type="ECO:0000259" key="10">
    <source>
        <dbReference type="PROSITE" id="PS50929"/>
    </source>
</evidence>
<organism evidence="11 12">
    <name type="scientific">Ructibacterium gallinarum</name>
    <dbReference type="NCBI Taxonomy" id="2779355"/>
    <lineage>
        <taxon>Bacteria</taxon>
        <taxon>Bacillati</taxon>
        <taxon>Bacillota</taxon>
        <taxon>Clostridia</taxon>
        <taxon>Eubacteriales</taxon>
        <taxon>Oscillospiraceae</taxon>
        <taxon>Ructibacterium</taxon>
    </lineage>
</organism>
<dbReference type="Gene3D" id="3.40.50.300">
    <property type="entry name" value="P-loop containing nucleotide triphosphate hydrolases"/>
    <property type="match status" value="1"/>
</dbReference>
<dbReference type="Pfam" id="PF00664">
    <property type="entry name" value="ABC_membrane"/>
    <property type="match status" value="1"/>
</dbReference>
<keyword evidence="5 11" id="KW-0067">ATP-binding</keyword>
<dbReference type="PROSITE" id="PS50893">
    <property type="entry name" value="ABC_TRANSPORTER_2"/>
    <property type="match status" value="1"/>
</dbReference>
<keyword evidence="4" id="KW-0547">Nucleotide-binding</keyword>
<dbReference type="PANTHER" id="PTHR43394:SF1">
    <property type="entry name" value="ATP-BINDING CASSETTE SUB-FAMILY B MEMBER 10, MITOCHONDRIAL"/>
    <property type="match status" value="1"/>
</dbReference>
<evidence type="ECO:0000256" key="7">
    <source>
        <dbReference type="ARBA" id="ARBA00023136"/>
    </source>
</evidence>
<evidence type="ECO:0000259" key="9">
    <source>
        <dbReference type="PROSITE" id="PS50893"/>
    </source>
</evidence>
<dbReference type="InterPro" id="IPR003593">
    <property type="entry name" value="AAA+_ATPase"/>
</dbReference>
<evidence type="ECO:0000256" key="4">
    <source>
        <dbReference type="ARBA" id="ARBA00022741"/>
    </source>
</evidence>
<keyword evidence="7 8" id="KW-0472">Membrane</keyword>
<dbReference type="PROSITE" id="PS00211">
    <property type="entry name" value="ABC_TRANSPORTER_1"/>
    <property type="match status" value="1"/>
</dbReference>
<evidence type="ECO:0000256" key="8">
    <source>
        <dbReference type="SAM" id="Phobius"/>
    </source>
</evidence>
<feature type="transmembrane region" description="Helical" evidence="8">
    <location>
        <begin position="72"/>
        <end position="90"/>
    </location>
</feature>
<feature type="domain" description="ABC transmembrane type-1" evidence="10">
    <location>
        <begin position="37"/>
        <end position="319"/>
    </location>
</feature>
<dbReference type="RefSeq" id="WP_226392800.1">
    <property type="nucleotide sequence ID" value="NZ_JADCKB010000013.1"/>
</dbReference>
<sequence length="593" mass="66507">MAKVNTYDSDEDLKIHMSKEQLHRAVSYIKPYKKEFILTIGIMLLATVTSMSTPYLFQIALDQKIPNKDVKGLIFIGILCFVIFIFSIWAQSARSKLMNYVGHSIIHDLRCDMFGHLQELPVTYFDTRPHGKILVRVVNYINSLADMFSNGLVNALMEMVSLFVILGFMFAINVKLTLISLIGFPLLVFFIIKLKAIHRRAWQAYSDKNSNLNAYLHESINGVRITQAFVKERSNSRIFSRLSSDTLRAWMRAKLIEFSIWPTSTIISELSVIVIYFIGAAAIAREELSVGVIIAIISYIWRFWTPINNMSNIYNQIMTNMAYLERIFEVIEEDTVIKDAPNATVMPDVKGDVAFEHVTFGYEEGENILENLSFSYPAGTMVALVGQTGAGKSTVANLLGRYYDIQSGRITIDGIDIKSVTIKSLREQLGFMLQDSFVFSGTIMENIRYGRLEATDEEVIAAAKAVNAHDFISELPNGYQTAVSERGSMLSAGQRQLISLARAMLKNPRVLVLDEATSSIDTETEIKIMEGIAAILKNRTSFVIAHRLSTIKSADVILVIGNKGIIEKGSHEELLALDGEYAKLYKTQTSLAN</sequence>
<dbReference type="InterPro" id="IPR027417">
    <property type="entry name" value="P-loop_NTPase"/>
</dbReference>
<dbReference type="InterPro" id="IPR017871">
    <property type="entry name" value="ABC_transporter-like_CS"/>
</dbReference>
<dbReference type="GO" id="GO:0005886">
    <property type="term" value="C:plasma membrane"/>
    <property type="evidence" value="ECO:0007669"/>
    <property type="project" value="UniProtKB-SubCell"/>
</dbReference>
<feature type="transmembrane region" description="Helical" evidence="8">
    <location>
        <begin position="152"/>
        <end position="172"/>
    </location>
</feature>
<proteinExistence type="predicted"/>
<dbReference type="AlphaFoldDB" id="A0A9D5LYC0"/>
<evidence type="ECO:0000313" key="11">
    <source>
        <dbReference type="EMBL" id="MBE5040248.1"/>
    </source>
</evidence>
<gene>
    <name evidence="11" type="ORF">INF28_07210</name>
</gene>
<dbReference type="InterPro" id="IPR036640">
    <property type="entry name" value="ABC1_TM_sf"/>
</dbReference>
<comment type="caution">
    <text evidence="11">The sequence shown here is derived from an EMBL/GenBank/DDBJ whole genome shotgun (WGS) entry which is preliminary data.</text>
</comment>
<dbReference type="CDD" id="cd18545">
    <property type="entry name" value="ABC_6TM_YknV_like"/>
    <property type="match status" value="1"/>
</dbReference>
<name>A0A9D5LYC0_9FIRM</name>
<feature type="transmembrane region" description="Helical" evidence="8">
    <location>
        <begin position="178"/>
        <end position="196"/>
    </location>
</feature>
<dbReference type="SUPFAM" id="SSF52540">
    <property type="entry name" value="P-loop containing nucleoside triphosphate hydrolases"/>
    <property type="match status" value="1"/>
</dbReference>
<dbReference type="GO" id="GO:0015421">
    <property type="term" value="F:ABC-type oligopeptide transporter activity"/>
    <property type="evidence" value="ECO:0007669"/>
    <property type="project" value="TreeGrafter"/>
</dbReference>
<dbReference type="Pfam" id="PF00005">
    <property type="entry name" value="ABC_tran"/>
    <property type="match status" value="1"/>
</dbReference>
<dbReference type="EMBL" id="JADCKB010000013">
    <property type="protein sequence ID" value="MBE5040248.1"/>
    <property type="molecule type" value="Genomic_DNA"/>
</dbReference>
<dbReference type="FunFam" id="3.40.50.300:FF:000287">
    <property type="entry name" value="Multidrug ABC transporter ATP-binding protein"/>
    <property type="match status" value="1"/>
</dbReference>
<dbReference type="PANTHER" id="PTHR43394">
    <property type="entry name" value="ATP-DEPENDENT PERMEASE MDL1, MITOCHONDRIAL"/>
    <property type="match status" value="1"/>
</dbReference>
<accession>A0A9D5LYC0</accession>
<feature type="transmembrane region" description="Helical" evidence="8">
    <location>
        <begin position="36"/>
        <end position="57"/>
    </location>
</feature>
<protein>
    <submittedName>
        <fullName evidence="11">ABC transporter ATP-binding protein</fullName>
    </submittedName>
</protein>
<comment type="subcellular location">
    <subcellularLocation>
        <location evidence="1">Cell membrane</location>
        <topology evidence="1">Multi-pass membrane protein</topology>
    </subcellularLocation>
</comment>
<dbReference type="SMART" id="SM00382">
    <property type="entry name" value="AAA"/>
    <property type="match status" value="1"/>
</dbReference>
<keyword evidence="6 8" id="KW-1133">Transmembrane helix</keyword>
<evidence type="ECO:0000256" key="3">
    <source>
        <dbReference type="ARBA" id="ARBA00022692"/>
    </source>
</evidence>
<keyword evidence="3 8" id="KW-0812">Transmembrane</keyword>
<dbReference type="InterPro" id="IPR039421">
    <property type="entry name" value="Type_1_exporter"/>
</dbReference>
<evidence type="ECO:0000256" key="2">
    <source>
        <dbReference type="ARBA" id="ARBA00022448"/>
    </source>
</evidence>
<dbReference type="GO" id="GO:0016887">
    <property type="term" value="F:ATP hydrolysis activity"/>
    <property type="evidence" value="ECO:0007669"/>
    <property type="project" value="InterPro"/>
</dbReference>
<keyword evidence="12" id="KW-1185">Reference proteome</keyword>
<dbReference type="SUPFAM" id="SSF90123">
    <property type="entry name" value="ABC transporter transmembrane region"/>
    <property type="match status" value="1"/>
</dbReference>
<evidence type="ECO:0000256" key="1">
    <source>
        <dbReference type="ARBA" id="ARBA00004651"/>
    </source>
</evidence>
<dbReference type="Gene3D" id="1.20.1560.10">
    <property type="entry name" value="ABC transporter type 1, transmembrane domain"/>
    <property type="match status" value="1"/>
</dbReference>
<evidence type="ECO:0000313" key="12">
    <source>
        <dbReference type="Proteomes" id="UP000806542"/>
    </source>
</evidence>
<dbReference type="GO" id="GO:0005524">
    <property type="term" value="F:ATP binding"/>
    <property type="evidence" value="ECO:0007669"/>
    <property type="project" value="UniProtKB-KW"/>
</dbReference>
<dbReference type="Proteomes" id="UP000806542">
    <property type="component" value="Unassembled WGS sequence"/>
</dbReference>
<feature type="transmembrane region" description="Helical" evidence="8">
    <location>
        <begin position="258"/>
        <end position="282"/>
    </location>
</feature>
<feature type="domain" description="ABC transporter" evidence="9">
    <location>
        <begin position="353"/>
        <end position="587"/>
    </location>
</feature>
<evidence type="ECO:0000256" key="5">
    <source>
        <dbReference type="ARBA" id="ARBA00022840"/>
    </source>
</evidence>
<evidence type="ECO:0000256" key="6">
    <source>
        <dbReference type="ARBA" id="ARBA00022989"/>
    </source>
</evidence>
<dbReference type="InterPro" id="IPR003439">
    <property type="entry name" value="ABC_transporter-like_ATP-bd"/>
</dbReference>
<keyword evidence="2" id="KW-0813">Transport</keyword>
<reference evidence="11" key="1">
    <citation type="submission" date="2020-10" db="EMBL/GenBank/DDBJ databases">
        <title>ChiBAC.</title>
        <authorList>
            <person name="Zenner C."/>
            <person name="Hitch T.C.A."/>
            <person name="Clavel T."/>
        </authorList>
    </citation>
    <scope>NUCLEOTIDE SEQUENCE</scope>
    <source>
        <strain evidence="11">DSM 107454</strain>
    </source>
</reference>
<dbReference type="PROSITE" id="PS50929">
    <property type="entry name" value="ABC_TM1F"/>
    <property type="match status" value="1"/>
</dbReference>